<comment type="caution">
    <text evidence="2">The sequence shown here is derived from an EMBL/GenBank/DDBJ whole genome shotgun (WGS) entry which is preliminary data.</text>
</comment>
<evidence type="ECO:0000256" key="1">
    <source>
        <dbReference type="SAM" id="MobiDB-lite"/>
    </source>
</evidence>
<proteinExistence type="predicted"/>
<accession>A0A176W1E0</accession>
<protein>
    <submittedName>
        <fullName evidence="2">Uncharacterized protein</fullName>
    </submittedName>
</protein>
<name>A0A176W1E0_MARPO</name>
<keyword evidence="3" id="KW-1185">Reference proteome</keyword>
<evidence type="ECO:0000313" key="3">
    <source>
        <dbReference type="Proteomes" id="UP000077202"/>
    </source>
</evidence>
<dbReference type="Proteomes" id="UP000077202">
    <property type="component" value="Unassembled WGS sequence"/>
</dbReference>
<feature type="region of interest" description="Disordered" evidence="1">
    <location>
        <begin position="60"/>
        <end position="86"/>
    </location>
</feature>
<sequence length="180" mass="19836">MGEQDVNHAHCLDSGCLCCGIYSTNCVELHRRQKVNSRGGCASTSTAKYSCPAPPTDFAHVISNSRSNPSATSTQSPTPTPLPDPLSMHAVEKQRIVWQDDVLRDGLKQGLDPASSAGQHENSNIGTVKRVRQATLHACAFQFSKLQVFGRPFLVWHWLSFRMSANVATRLVEFLFSCYI</sequence>
<dbReference type="AlphaFoldDB" id="A0A176W1E0"/>
<gene>
    <name evidence="2" type="ORF">AXG93_4360s1350</name>
</gene>
<evidence type="ECO:0000313" key="2">
    <source>
        <dbReference type="EMBL" id="OAE26880.1"/>
    </source>
</evidence>
<organism evidence="2 3">
    <name type="scientific">Marchantia polymorpha subsp. ruderalis</name>
    <dbReference type="NCBI Taxonomy" id="1480154"/>
    <lineage>
        <taxon>Eukaryota</taxon>
        <taxon>Viridiplantae</taxon>
        <taxon>Streptophyta</taxon>
        <taxon>Embryophyta</taxon>
        <taxon>Marchantiophyta</taxon>
        <taxon>Marchantiopsida</taxon>
        <taxon>Marchantiidae</taxon>
        <taxon>Marchantiales</taxon>
        <taxon>Marchantiaceae</taxon>
        <taxon>Marchantia</taxon>
    </lineage>
</organism>
<reference evidence="2" key="1">
    <citation type="submission" date="2016-03" db="EMBL/GenBank/DDBJ databases">
        <title>Mechanisms controlling the formation of the plant cell surface in tip-growing cells are functionally conserved among land plants.</title>
        <authorList>
            <person name="Honkanen S."/>
            <person name="Jones V.A."/>
            <person name="Morieri G."/>
            <person name="Champion C."/>
            <person name="Hetherington A.J."/>
            <person name="Kelly S."/>
            <person name="Saint-Marcoux D."/>
            <person name="Proust H."/>
            <person name="Prescott H."/>
            <person name="Dolan L."/>
        </authorList>
    </citation>
    <scope>NUCLEOTIDE SEQUENCE [LARGE SCALE GENOMIC DNA]</scope>
    <source>
        <tissue evidence="2">Whole gametophyte</tissue>
    </source>
</reference>
<dbReference type="EMBL" id="LVLJ01002071">
    <property type="protein sequence ID" value="OAE26880.1"/>
    <property type="molecule type" value="Genomic_DNA"/>
</dbReference>